<dbReference type="STRING" id="1094715.GCA_000236165_01884"/>
<evidence type="ECO:0000313" key="2">
    <source>
        <dbReference type="Proteomes" id="UP000254554"/>
    </source>
</evidence>
<gene>
    <name evidence="1" type="ORF">NCTC11370_00537</name>
</gene>
<accession>A0A377G6P6</accession>
<proteinExistence type="predicted"/>
<keyword evidence="2" id="KW-1185">Reference proteome</keyword>
<evidence type="ECO:0000313" key="1">
    <source>
        <dbReference type="EMBL" id="STO20482.1"/>
    </source>
</evidence>
<name>A0A377G6P6_9GAMM</name>
<dbReference type="EMBL" id="UGGT01000001">
    <property type="protein sequence ID" value="STO20482.1"/>
    <property type="molecule type" value="Genomic_DNA"/>
</dbReference>
<dbReference type="GeneID" id="93292833"/>
<protein>
    <submittedName>
        <fullName evidence="1">Uncharacterized protein</fullName>
    </submittedName>
</protein>
<reference evidence="1 2" key="1">
    <citation type="submission" date="2018-06" db="EMBL/GenBank/DDBJ databases">
        <authorList>
            <consortium name="Pathogen Informatics"/>
            <person name="Doyle S."/>
        </authorList>
    </citation>
    <scope>NUCLEOTIDE SEQUENCE [LARGE SCALE GENOMIC DNA]</scope>
    <source>
        <strain evidence="1 2">NCTC11370</strain>
    </source>
</reference>
<dbReference type="RefSeq" id="WP_010652687.1">
    <property type="nucleotide sequence ID" value="NZ_JAPHOS010000001.1"/>
</dbReference>
<sequence length="274" mass="31968">MDDPFSALNEAMKSVFHLLPMRNGKYAYPEIQQLKEAIENYQDDDRHTFVGLVKAIGAALPHFEKWRINFEPIKNSVDVLAAQHKMPAVNWDRYLTHPKISPGFQFKEEQDPDFILWLKTISKETFAHPDPSLRSMLIAHREHLGFSQKLNSHLKDNPNFLSNLIMESKKNFIEISSTRLIFYLTDEQIAKAIIQFLPDLIQENSDPFTQAEQLVEKLNGILSNGRSISTLLRNSEARDILNRSEFFQIYQSEEYRNWQERPSFTEVEALKPQM</sequence>
<dbReference type="AlphaFoldDB" id="A0A377G6P6"/>
<dbReference type="Proteomes" id="UP000254554">
    <property type="component" value="Unassembled WGS sequence"/>
</dbReference>
<dbReference type="OrthoDB" id="5651381at2"/>
<organism evidence="1 2">
    <name type="scientific">Fluoribacter dumoffii</name>
    <dbReference type="NCBI Taxonomy" id="463"/>
    <lineage>
        <taxon>Bacteria</taxon>
        <taxon>Pseudomonadati</taxon>
        <taxon>Pseudomonadota</taxon>
        <taxon>Gammaproteobacteria</taxon>
        <taxon>Legionellales</taxon>
        <taxon>Legionellaceae</taxon>
        <taxon>Fluoribacter</taxon>
    </lineage>
</organism>